<dbReference type="AlphaFoldDB" id="A0A4C1ZUK1"/>
<dbReference type="Proteomes" id="UP000299102">
    <property type="component" value="Unassembled WGS sequence"/>
</dbReference>
<gene>
    <name evidence="2" type="ORF">EVAR_35355_1</name>
</gene>
<dbReference type="OrthoDB" id="10071381at2759"/>
<reference evidence="2 3" key="1">
    <citation type="journal article" date="2019" name="Commun. Biol.">
        <title>The bagworm genome reveals a unique fibroin gene that provides high tensile strength.</title>
        <authorList>
            <person name="Kono N."/>
            <person name="Nakamura H."/>
            <person name="Ohtoshi R."/>
            <person name="Tomita M."/>
            <person name="Numata K."/>
            <person name="Arakawa K."/>
        </authorList>
    </citation>
    <scope>NUCLEOTIDE SEQUENCE [LARGE SCALE GENOMIC DNA]</scope>
</reference>
<evidence type="ECO:0000256" key="1">
    <source>
        <dbReference type="SAM" id="MobiDB-lite"/>
    </source>
</evidence>
<comment type="caution">
    <text evidence="2">The sequence shown here is derived from an EMBL/GenBank/DDBJ whole genome shotgun (WGS) entry which is preliminary data.</text>
</comment>
<feature type="non-terminal residue" evidence="2">
    <location>
        <position position="1"/>
    </location>
</feature>
<evidence type="ECO:0000313" key="2">
    <source>
        <dbReference type="EMBL" id="GBP92166.1"/>
    </source>
</evidence>
<name>A0A4C1ZUK1_EUMVA</name>
<keyword evidence="3" id="KW-1185">Reference proteome</keyword>
<feature type="region of interest" description="Disordered" evidence="1">
    <location>
        <begin position="1"/>
        <end position="68"/>
    </location>
</feature>
<dbReference type="EMBL" id="BGZK01002245">
    <property type="protein sequence ID" value="GBP92166.1"/>
    <property type="molecule type" value="Genomic_DNA"/>
</dbReference>
<evidence type="ECO:0000313" key="3">
    <source>
        <dbReference type="Proteomes" id="UP000299102"/>
    </source>
</evidence>
<feature type="compositionally biased region" description="Basic and acidic residues" evidence="1">
    <location>
        <begin position="25"/>
        <end position="44"/>
    </location>
</feature>
<sequence length="152" mass="17041">EMLEPTTMRRTKTILNLERIEEEAITPKRDSRTTAEKDPKEKSSFQDLPVPDATASQRPQAQKLPLRKTFSNLDQEPRISQMLEAVGLADLRNTIDVQGATNGDVQKKLGESFETPLGSLDRTKVSLGDSDKTTESIKMILCIINAYFVSKF</sequence>
<organism evidence="2 3">
    <name type="scientific">Eumeta variegata</name>
    <name type="common">Bagworm moth</name>
    <name type="synonym">Eumeta japonica</name>
    <dbReference type="NCBI Taxonomy" id="151549"/>
    <lineage>
        <taxon>Eukaryota</taxon>
        <taxon>Metazoa</taxon>
        <taxon>Ecdysozoa</taxon>
        <taxon>Arthropoda</taxon>
        <taxon>Hexapoda</taxon>
        <taxon>Insecta</taxon>
        <taxon>Pterygota</taxon>
        <taxon>Neoptera</taxon>
        <taxon>Endopterygota</taxon>
        <taxon>Lepidoptera</taxon>
        <taxon>Glossata</taxon>
        <taxon>Ditrysia</taxon>
        <taxon>Tineoidea</taxon>
        <taxon>Psychidae</taxon>
        <taxon>Oiketicinae</taxon>
        <taxon>Eumeta</taxon>
    </lineage>
</organism>
<protein>
    <submittedName>
        <fullName evidence="2">Uncharacterized protein</fullName>
    </submittedName>
</protein>
<proteinExistence type="predicted"/>
<accession>A0A4C1ZUK1</accession>